<evidence type="ECO:0000313" key="13">
    <source>
        <dbReference type="Proteomes" id="UP000749559"/>
    </source>
</evidence>
<sequence>MIRNMADETLTSRLTKPQNRRFERFDEENEKQWQGPYCFIQGADTQFGMIDSYLDHKTEPGWEEEIRLLKIAIGNINKMKPRPRFFVVCGDLVHEFPGSPYRAAQEKDLKQVFNEIHPDIPLVCVCGNHDVGDSPTPESIQIYKNSFGDDYFAFTVGGVRYIALNSQFYQDSSQVPDLKQEQDDWLDKELALYSSARNSDKQYQHLVIFQHIPWFLKTPEEENEYFNIDITVRQKMLEKFHNAGVKTIFCGHYHRNAGGTYKNMELVVTSAVGAQLGDDRSGLRVVKVLEHSIEHDYVAVEDIPADVVL</sequence>
<evidence type="ECO:0000256" key="6">
    <source>
        <dbReference type="ARBA" id="ARBA00022490"/>
    </source>
</evidence>
<accession>A0A8J1U4N5</accession>
<dbReference type="InterPro" id="IPR004843">
    <property type="entry name" value="Calcineurin-like_PHP"/>
</dbReference>
<dbReference type="Pfam" id="PF00149">
    <property type="entry name" value="Metallophos"/>
    <property type="match status" value="1"/>
</dbReference>
<evidence type="ECO:0000256" key="11">
    <source>
        <dbReference type="ARBA" id="ARBA00048336"/>
    </source>
</evidence>
<evidence type="ECO:0000256" key="10">
    <source>
        <dbReference type="ARBA" id="ARBA00047761"/>
    </source>
</evidence>
<comment type="subcellular location">
    <subcellularLocation>
        <location evidence="2">Cytoplasm</location>
    </subcellularLocation>
</comment>
<dbReference type="EMBL" id="CAIIXF020000009">
    <property type="protein sequence ID" value="CAH1794909.1"/>
    <property type="molecule type" value="Genomic_DNA"/>
</dbReference>
<reference evidence="12" key="1">
    <citation type="submission" date="2022-03" db="EMBL/GenBank/DDBJ databases">
        <authorList>
            <person name="Martin C."/>
        </authorList>
    </citation>
    <scope>NUCLEOTIDE SEQUENCE</scope>
</reference>
<evidence type="ECO:0000256" key="5">
    <source>
        <dbReference type="ARBA" id="ARBA00013356"/>
    </source>
</evidence>
<protein>
    <recommendedName>
        <fullName evidence="5">Serine/threonine-protein phosphatase CPPED1</fullName>
        <ecNumber evidence="4">3.1.3.16</ecNumber>
    </recommendedName>
    <alternativeName>
        <fullName evidence="9">Calcineurin-like phosphoesterase domain-containing protein 1</fullName>
    </alternativeName>
</protein>
<comment type="similarity">
    <text evidence="3">Belongs to the metallophosphoesterase superfamily. CPPED1 family.</text>
</comment>
<keyword evidence="8" id="KW-0378">Hydrolase</keyword>
<comment type="catalytic activity">
    <reaction evidence="11">
        <text>O-phospho-L-threonyl-[protein] + H2O = L-threonyl-[protein] + phosphate</text>
        <dbReference type="Rhea" id="RHEA:47004"/>
        <dbReference type="Rhea" id="RHEA-COMP:11060"/>
        <dbReference type="Rhea" id="RHEA-COMP:11605"/>
        <dbReference type="ChEBI" id="CHEBI:15377"/>
        <dbReference type="ChEBI" id="CHEBI:30013"/>
        <dbReference type="ChEBI" id="CHEBI:43474"/>
        <dbReference type="ChEBI" id="CHEBI:61977"/>
        <dbReference type="EC" id="3.1.3.16"/>
    </reaction>
</comment>
<dbReference type="Gene3D" id="3.60.21.10">
    <property type="match status" value="1"/>
</dbReference>
<comment type="caution">
    <text evidence="12">The sequence shown here is derived from an EMBL/GenBank/DDBJ whole genome shotgun (WGS) entry which is preliminary data.</text>
</comment>
<evidence type="ECO:0000256" key="9">
    <source>
        <dbReference type="ARBA" id="ARBA00032900"/>
    </source>
</evidence>
<comment type="catalytic activity">
    <reaction evidence="10">
        <text>O-phospho-L-seryl-[protein] + H2O = L-seryl-[protein] + phosphate</text>
        <dbReference type="Rhea" id="RHEA:20629"/>
        <dbReference type="Rhea" id="RHEA-COMP:9863"/>
        <dbReference type="Rhea" id="RHEA-COMP:11604"/>
        <dbReference type="ChEBI" id="CHEBI:15377"/>
        <dbReference type="ChEBI" id="CHEBI:29999"/>
        <dbReference type="ChEBI" id="CHEBI:43474"/>
        <dbReference type="ChEBI" id="CHEBI:83421"/>
        <dbReference type="EC" id="3.1.3.16"/>
    </reaction>
</comment>
<organism evidence="12 13">
    <name type="scientific">Owenia fusiformis</name>
    <name type="common">Polychaete worm</name>
    <dbReference type="NCBI Taxonomy" id="6347"/>
    <lineage>
        <taxon>Eukaryota</taxon>
        <taxon>Metazoa</taxon>
        <taxon>Spiralia</taxon>
        <taxon>Lophotrochozoa</taxon>
        <taxon>Annelida</taxon>
        <taxon>Polychaeta</taxon>
        <taxon>Sedentaria</taxon>
        <taxon>Canalipalpata</taxon>
        <taxon>Sabellida</taxon>
        <taxon>Oweniida</taxon>
        <taxon>Oweniidae</taxon>
        <taxon>Owenia</taxon>
    </lineage>
</organism>
<evidence type="ECO:0000256" key="1">
    <source>
        <dbReference type="ARBA" id="ARBA00001968"/>
    </source>
</evidence>
<comment type="cofactor">
    <cofactor evidence="1">
        <name>a divalent metal cation</name>
        <dbReference type="ChEBI" id="CHEBI:60240"/>
    </cofactor>
</comment>
<dbReference type="SUPFAM" id="SSF56300">
    <property type="entry name" value="Metallo-dependent phosphatases"/>
    <property type="match status" value="1"/>
</dbReference>
<dbReference type="EC" id="3.1.3.16" evidence="4"/>
<dbReference type="GO" id="GO:0046872">
    <property type="term" value="F:metal ion binding"/>
    <property type="evidence" value="ECO:0007669"/>
    <property type="project" value="UniProtKB-KW"/>
</dbReference>
<proteinExistence type="inferred from homology"/>
<dbReference type="GO" id="GO:0004722">
    <property type="term" value="F:protein serine/threonine phosphatase activity"/>
    <property type="evidence" value="ECO:0007669"/>
    <property type="project" value="UniProtKB-EC"/>
</dbReference>
<evidence type="ECO:0000256" key="4">
    <source>
        <dbReference type="ARBA" id="ARBA00013081"/>
    </source>
</evidence>
<dbReference type="Proteomes" id="UP000749559">
    <property type="component" value="Unassembled WGS sequence"/>
</dbReference>
<keyword evidence="13" id="KW-1185">Reference proteome</keyword>
<dbReference type="PANTHER" id="PTHR43143:SF1">
    <property type="entry name" value="SERINE_THREONINE-PROTEIN PHOSPHATASE CPPED1"/>
    <property type="match status" value="1"/>
</dbReference>
<gene>
    <name evidence="12" type="ORF">OFUS_LOCUS19525</name>
</gene>
<dbReference type="GO" id="GO:0005737">
    <property type="term" value="C:cytoplasm"/>
    <property type="evidence" value="ECO:0007669"/>
    <property type="project" value="UniProtKB-SubCell"/>
</dbReference>
<evidence type="ECO:0000256" key="7">
    <source>
        <dbReference type="ARBA" id="ARBA00022723"/>
    </source>
</evidence>
<keyword evidence="6" id="KW-0963">Cytoplasm</keyword>
<evidence type="ECO:0000256" key="2">
    <source>
        <dbReference type="ARBA" id="ARBA00004496"/>
    </source>
</evidence>
<dbReference type="OrthoDB" id="45007at2759"/>
<dbReference type="InterPro" id="IPR029052">
    <property type="entry name" value="Metallo-depent_PP-like"/>
</dbReference>
<dbReference type="InterPro" id="IPR041867">
    <property type="entry name" value="MPP_CSTP1"/>
</dbReference>
<keyword evidence="7" id="KW-0479">Metal-binding</keyword>
<name>A0A8J1U4N5_OWEFU</name>
<evidence type="ECO:0000256" key="3">
    <source>
        <dbReference type="ARBA" id="ARBA00010567"/>
    </source>
</evidence>
<dbReference type="PANTHER" id="PTHR43143">
    <property type="entry name" value="METALLOPHOSPHOESTERASE, CALCINEURIN SUPERFAMILY"/>
    <property type="match status" value="1"/>
</dbReference>
<evidence type="ECO:0000256" key="8">
    <source>
        <dbReference type="ARBA" id="ARBA00022801"/>
    </source>
</evidence>
<evidence type="ECO:0000313" key="12">
    <source>
        <dbReference type="EMBL" id="CAH1794909.1"/>
    </source>
</evidence>
<dbReference type="InterPro" id="IPR051918">
    <property type="entry name" value="STPP_CPPED1"/>
</dbReference>
<dbReference type="AlphaFoldDB" id="A0A8J1U4N5"/>
<dbReference type="CDD" id="cd07395">
    <property type="entry name" value="MPP_CSTP1"/>
    <property type="match status" value="1"/>
</dbReference>